<reference evidence="2" key="1">
    <citation type="submission" date="2020-07" db="EMBL/GenBank/DDBJ databases">
        <authorList>
            <person name="Lin J."/>
        </authorList>
    </citation>
    <scope>NUCLEOTIDE SEQUENCE</scope>
</reference>
<evidence type="ECO:0000313" key="2">
    <source>
        <dbReference type="EMBL" id="CAD1817199.1"/>
    </source>
</evidence>
<gene>
    <name evidence="2" type="ORF">CB5_LOCUS410</name>
</gene>
<proteinExistence type="predicted"/>
<dbReference type="EMBL" id="LR862129">
    <property type="protein sequence ID" value="CAD1817199.1"/>
    <property type="molecule type" value="Genomic_DNA"/>
</dbReference>
<feature type="compositionally biased region" description="Basic residues" evidence="1">
    <location>
        <begin position="83"/>
        <end position="96"/>
    </location>
</feature>
<feature type="compositionally biased region" description="Basic and acidic residues" evidence="1">
    <location>
        <begin position="61"/>
        <end position="77"/>
    </location>
</feature>
<sequence>MWIVAVDVDVVVHKDVAEDVEGEEDRETDCFPHRPTPTLPQTYRAGDRLEEGGVGVVGGRGELRRVRRVRGEGRKAPSGDPGRRRRRRRPRKRRPARSASVPPREVRGARRQPIHHRPLPIRDDLLGASSWHNDTLNVRTYVRRILLPISLHLAQRS</sequence>
<evidence type="ECO:0000256" key="1">
    <source>
        <dbReference type="SAM" id="MobiDB-lite"/>
    </source>
</evidence>
<accession>A0A6V7NF40</accession>
<name>A0A6V7NF40_ANACO</name>
<organism evidence="2">
    <name type="scientific">Ananas comosus var. bracteatus</name>
    <name type="common">red pineapple</name>
    <dbReference type="NCBI Taxonomy" id="296719"/>
    <lineage>
        <taxon>Eukaryota</taxon>
        <taxon>Viridiplantae</taxon>
        <taxon>Streptophyta</taxon>
        <taxon>Embryophyta</taxon>
        <taxon>Tracheophyta</taxon>
        <taxon>Spermatophyta</taxon>
        <taxon>Magnoliopsida</taxon>
        <taxon>Liliopsida</taxon>
        <taxon>Poales</taxon>
        <taxon>Bromeliaceae</taxon>
        <taxon>Bromelioideae</taxon>
        <taxon>Ananas</taxon>
    </lineage>
</organism>
<protein>
    <submittedName>
        <fullName evidence="2">Uncharacterized protein</fullName>
    </submittedName>
</protein>
<feature type="region of interest" description="Disordered" evidence="1">
    <location>
        <begin position="19"/>
        <end position="117"/>
    </location>
</feature>
<dbReference type="AlphaFoldDB" id="A0A6V7NF40"/>